<feature type="region of interest" description="Disordered" evidence="4">
    <location>
        <begin position="20"/>
        <end position="39"/>
    </location>
</feature>
<proteinExistence type="predicted"/>
<evidence type="ECO:0000256" key="3">
    <source>
        <dbReference type="PROSITE-ProRule" id="PRU00221"/>
    </source>
</evidence>
<keyword evidence="2" id="KW-0677">Repeat</keyword>
<gene>
    <name evidence="5" type="ORF">PROFUN_13065</name>
</gene>
<dbReference type="PANTHER" id="PTHR22847:SF637">
    <property type="entry name" value="WD REPEAT DOMAIN 5B"/>
    <property type="match status" value="1"/>
</dbReference>
<keyword evidence="1 3" id="KW-0853">WD repeat</keyword>
<sequence length="393" mass="43770">MTEAEMDELVFFWLYPGEKEEERTDDKEGDLKSKRQLDVQHKEVESRMAAVRREVQRMRVKIKRRERKRREAEVYMEELRQTVKLNVRGKKFVTTKKTLQKGGRWNILGQYMDRNSRDFAHVLDYLRTGRGDTKDTVVEEIQYFGIERSLVARREQRGDMWAAARCTGTFSSHTDCVLSGKIQQRSDSLQQLGQDKLKCGLLLSGSKDATMKMWTPSGTCIITFSSHSGPISSVTELKDNLVASGSWDKTVKMWTLDGTCTATFSGHTSAVSSIVQLSNGQIASSSWDKTAKIWTLDGTCTATFSGHSGSIYSVVHLSNGLIASGSQHKTVKIWTLDGMCIATFSGHSGPVSAVTELSNGQIASGSWDKTVKIWTLDGTCTATLSGHLGLWAQ</sequence>
<dbReference type="GO" id="GO:0005634">
    <property type="term" value="C:nucleus"/>
    <property type="evidence" value="ECO:0007669"/>
    <property type="project" value="TreeGrafter"/>
</dbReference>
<dbReference type="SMART" id="SM00320">
    <property type="entry name" value="WD40"/>
    <property type="match status" value="5"/>
</dbReference>
<evidence type="ECO:0000256" key="1">
    <source>
        <dbReference type="ARBA" id="ARBA00022574"/>
    </source>
</evidence>
<feature type="repeat" description="WD" evidence="3">
    <location>
        <begin position="304"/>
        <end position="337"/>
    </location>
</feature>
<dbReference type="SUPFAM" id="SSF50978">
    <property type="entry name" value="WD40 repeat-like"/>
    <property type="match status" value="1"/>
</dbReference>
<dbReference type="STRING" id="1890364.A0A2P6N5F6"/>
<dbReference type="Proteomes" id="UP000241769">
    <property type="component" value="Unassembled WGS sequence"/>
</dbReference>
<dbReference type="PANTHER" id="PTHR22847">
    <property type="entry name" value="WD40 REPEAT PROTEIN"/>
    <property type="match status" value="1"/>
</dbReference>
<dbReference type="PROSITE" id="PS50294">
    <property type="entry name" value="WD_REPEATS_REGION"/>
    <property type="match status" value="2"/>
</dbReference>
<protein>
    <submittedName>
        <fullName evidence="5">WD-40 repeat-containing protein</fullName>
    </submittedName>
</protein>
<dbReference type="InterPro" id="IPR001680">
    <property type="entry name" value="WD40_rpt"/>
</dbReference>
<dbReference type="InterPro" id="IPR020472">
    <property type="entry name" value="WD40_PAC1"/>
</dbReference>
<dbReference type="PROSITE" id="PS50082">
    <property type="entry name" value="WD_REPEATS_2"/>
    <property type="match status" value="4"/>
</dbReference>
<name>A0A2P6N5F6_9EUKA</name>
<reference evidence="5 6" key="1">
    <citation type="journal article" date="2018" name="Genome Biol. Evol.">
        <title>Multiple Roots of Fruiting Body Formation in Amoebozoa.</title>
        <authorList>
            <person name="Hillmann F."/>
            <person name="Forbes G."/>
            <person name="Novohradska S."/>
            <person name="Ferling I."/>
            <person name="Riege K."/>
            <person name="Groth M."/>
            <person name="Westermann M."/>
            <person name="Marz M."/>
            <person name="Spaller T."/>
            <person name="Winckler T."/>
            <person name="Schaap P."/>
            <person name="Glockner G."/>
        </authorList>
    </citation>
    <scope>NUCLEOTIDE SEQUENCE [LARGE SCALE GENOMIC DNA]</scope>
    <source>
        <strain evidence="5 6">Jena</strain>
    </source>
</reference>
<dbReference type="InterPro" id="IPR011333">
    <property type="entry name" value="SKP1/BTB/POZ_sf"/>
</dbReference>
<dbReference type="Pfam" id="PF00400">
    <property type="entry name" value="WD40"/>
    <property type="match status" value="4"/>
</dbReference>
<evidence type="ECO:0000256" key="4">
    <source>
        <dbReference type="SAM" id="MobiDB-lite"/>
    </source>
</evidence>
<keyword evidence="6" id="KW-1185">Reference proteome</keyword>
<evidence type="ECO:0000313" key="6">
    <source>
        <dbReference type="Proteomes" id="UP000241769"/>
    </source>
</evidence>
<feature type="repeat" description="WD" evidence="3">
    <location>
        <begin position="224"/>
        <end position="257"/>
    </location>
</feature>
<dbReference type="CDD" id="cd00200">
    <property type="entry name" value="WD40"/>
    <property type="match status" value="1"/>
</dbReference>
<evidence type="ECO:0000256" key="2">
    <source>
        <dbReference type="ARBA" id="ARBA00022737"/>
    </source>
</evidence>
<organism evidence="5 6">
    <name type="scientific">Planoprotostelium fungivorum</name>
    <dbReference type="NCBI Taxonomy" id="1890364"/>
    <lineage>
        <taxon>Eukaryota</taxon>
        <taxon>Amoebozoa</taxon>
        <taxon>Evosea</taxon>
        <taxon>Variosea</taxon>
        <taxon>Cavosteliida</taxon>
        <taxon>Cavosteliaceae</taxon>
        <taxon>Planoprotostelium</taxon>
    </lineage>
</organism>
<dbReference type="OrthoDB" id="674604at2759"/>
<dbReference type="GO" id="GO:1990234">
    <property type="term" value="C:transferase complex"/>
    <property type="evidence" value="ECO:0007669"/>
    <property type="project" value="UniProtKB-ARBA"/>
</dbReference>
<dbReference type="InterPro" id="IPR015943">
    <property type="entry name" value="WD40/YVTN_repeat-like_dom_sf"/>
</dbReference>
<dbReference type="AlphaFoldDB" id="A0A2P6N5F6"/>
<dbReference type="SUPFAM" id="SSF54695">
    <property type="entry name" value="POZ domain"/>
    <property type="match status" value="1"/>
</dbReference>
<dbReference type="Gene3D" id="2.130.10.10">
    <property type="entry name" value="YVTN repeat-like/Quinoprotein amine dehydrogenase"/>
    <property type="match status" value="2"/>
</dbReference>
<accession>A0A2P6N5F6</accession>
<feature type="repeat" description="WD" evidence="3">
    <location>
        <begin position="264"/>
        <end position="297"/>
    </location>
</feature>
<dbReference type="Gene3D" id="3.30.710.10">
    <property type="entry name" value="Potassium Channel Kv1.1, Chain A"/>
    <property type="match status" value="1"/>
</dbReference>
<feature type="repeat" description="WD" evidence="3">
    <location>
        <begin position="344"/>
        <end position="377"/>
    </location>
</feature>
<dbReference type="InterPro" id="IPR036322">
    <property type="entry name" value="WD40_repeat_dom_sf"/>
</dbReference>
<evidence type="ECO:0000313" key="5">
    <source>
        <dbReference type="EMBL" id="PRP79185.1"/>
    </source>
</evidence>
<comment type="caution">
    <text evidence="5">The sequence shown here is derived from an EMBL/GenBank/DDBJ whole genome shotgun (WGS) entry which is preliminary data.</text>
</comment>
<dbReference type="InParanoid" id="A0A2P6N5F6"/>
<dbReference type="EMBL" id="MDYQ01000194">
    <property type="protein sequence ID" value="PRP79185.1"/>
    <property type="molecule type" value="Genomic_DNA"/>
</dbReference>
<dbReference type="PRINTS" id="PR00320">
    <property type="entry name" value="GPROTEINBRPT"/>
</dbReference>